<name>A0A166N074_9EURO</name>
<reference evidence="1 2" key="1">
    <citation type="journal article" date="2016" name="Genome Biol. Evol.">
        <title>Divergent and convergent evolution of fungal pathogenicity.</title>
        <authorList>
            <person name="Shang Y."/>
            <person name="Xiao G."/>
            <person name="Zheng P."/>
            <person name="Cen K."/>
            <person name="Zhan S."/>
            <person name="Wang C."/>
        </authorList>
    </citation>
    <scope>NUCLEOTIDE SEQUENCE [LARGE SCALE GENOMIC DNA]</scope>
    <source>
        <strain evidence="1 2">ARSEF 7405</strain>
    </source>
</reference>
<dbReference type="Proteomes" id="UP000242877">
    <property type="component" value="Unassembled WGS sequence"/>
</dbReference>
<dbReference type="AlphaFoldDB" id="A0A166N074"/>
<accession>A0A166N074</accession>
<proteinExistence type="predicted"/>
<evidence type="ECO:0000313" key="1">
    <source>
        <dbReference type="EMBL" id="KZZ87000.1"/>
    </source>
</evidence>
<evidence type="ECO:0000313" key="2">
    <source>
        <dbReference type="Proteomes" id="UP000242877"/>
    </source>
</evidence>
<organism evidence="1 2">
    <name type="scientific">Ascosphaera apis ARSEF 7405</name>
    <dbReference type="NCBI Taxonomy" id="392613"/>
    <lineage>
        <taxon>Eukaryota</taxon>
        <taxon>Fungi</taxon>
        <taxon>Dikarya</taxon>
        <taxon>Ascomycota</taxon>
        <taxon>Pezizomycotina</taxon>
        <taxon>Eurotiomycetes</taxon>
        <taxon>Eurotiomycetidae</taxon>
        <taxon>Onygenales</taxon>
        <taxon>Ascosphaeraceae</taxon>
        <taxon>Ascosphaera</taxon>
    </lineage>
</organism>
<protein>
    <submittedName>
        <fullName evidence="1">Uncharacterized protein</fullName>
    </submittedName>
</protein>
<dbReference type="VEuPathDB" id="FungiDB:AAP_06035"/>
<sequence length="164" mass="19042">METIKYETNRQIVGLVETVKSHLAAFRYSLFNHYESTQGWFCKRGERCLHIAAFLGLTLRFQIGFSLIDDAANAAAPEFVRFLQRHEQIEELGDILYVLMIIFSYLGGRRRLRELEATGVIEDTDYAYYLERYAVALGRVARDMLLRMRDCVDGFMALNVLRLT</sequence>
<comment type="caution">
    <text evidence="1">The sequence shown here is derived from an EMBL/GenBank/DDBJ whole genome shotgun (WGS) entry which is preliminary data.</text>
</comment>
<gene>
    <name evidence="1" type="ORF">AAP_06035</name>
</gene>
<dbReference type="EMBL" id="AZGZ01000041">
    <property type="protein sequence ID" value="KZZ87000.1"/>
    <property type="molecule type" value="Genomic_DNA"/>
</dbReference>
<keyword evidence="2" id="KW-1185">Reference proteome</keyword>